<proteinExistence type="predicted"/>
<comment type="caution">
    <text evidence="1">The sequence shown here is derived from an EMBL/GenBank/DDBJ whole genome shotgun (WGS) entry which is preliminary data.</text>
</comment>
<dbReference type="Proteomes" id="UP001628078">
    <property type="component" value="Unassembled WGS sequence"/>
</dbReference>
<evidence type="ECO:0000313" key="1">
    <source>
        <dbReference type="EMBL" id="GKT04722.1"/>
    </source>
</evidence>
<gene>
    <name evidence="1" type="ORF">JCM31185_00110</name>
</gene>
<dbReference type="RefSeq" id="WP_407881909.1">
    <property type="nucleotide sequence ID" value="NZ_BQXO01000001.1"/>
</dbReference>
<protein>
    <recommendedName>
        <fullName evidence="3">DUF4352 domain-containing protein</fullName>
    </recommendedName>
</protein>
<accession>A0ABQ5JPQ5</accession>
<reference evidence="1 2" key="1">
    <citation type="submission" date="2022-03" db="EMBL/GenBank/DDBJ databases">
        <title>Draft genome sequence of Furfurilactobacillus curtus JCM 31185.</title>
        <authorList>
            <person name="Suzuki S."/>
            <person name="Endo A."/>
            <person name="Kajikawa A."/>
        </authorList>
    </citation>
    <scope>NUCLEOTIDE SEQUENCE [LARGE SCALE GENOMIC DNA]</scope>
    <source>
        <strain evidence="1 2">JCM 31185</strain>
    </source>
</reference>
<sequence length="160" mass="17701">MITIVISLIGLAISAFTALSQYRVAHRSLTATVVWNYYAGDMIYMSVLVQNPSSLPASITSVALDNQKGNGKSYSWEHQVLGQGNKWVYSTSLPTSVLPFQATQVFLAIKLNKWSKNIYELPVTLTIDSTAQVLKQEVNLTDTEQSSDQLTKILSKQLSE</sequence>
<name>A0ABQ5JPQ5_9LACO</name>
<dbReference type="EMBL" id="BQXO01000001">
    <property type="protein sequence ID" value="GKT04722.1"/>
    <property type="molecule type" value="Genomic_DNA"/>
</dbReference>
<keyword evidence="2" id="KW-1185">Reference proteome</keyword>
<evidence type="ECO:0008006" key="3">
    <source>
        <dbReference type="Google" id="ProtNLM"/>
    </source>
</evidence>
<evidence type="ECO:0000313" key="2">
    <source>
        <dbReference type="Proteomes" id="UP001628078"/>
    </source>
</evidence>
<organism evidence="1 2">
    <name type="scientific">Furfurilactobacillus curtus</name>
    <dbReference type="NCBI Taxonomy" id="1746200"/>
    <lineage>
        <taxon>Bacteria</taxon>
        <taxon>Bacillati</taxon>
        <taxon>Bacillota</taxon>
        <taxon>Bacilli</taxon>
        <taxon>Lactobacillales</taxon>
        <taxon>Lactobacillaceae</taxon>
        <taxon>Furfurilactobacillus</taxon>
    </lineage>
</organism>